<comment type="caution">
    <text evidence="10">The sequence shown here is derived from an EMBL/GenBank/DDBJ whole genome shotgun (WGS) entry which is preliminary data.</text>
</comment>
<sequence>MLLDHTIMTFLIPLLLGWLLDLLLGDPIYLPHPVVYMGRWISFWEHHTNHGKYKKTKGACFAVTSIVLIFVLAWGVKLWLTDDEKIYILISTVFVFFSLAGHTLRKEVKLVFEALDESLDKGRKQVARIVGRDTKMLSRQEVCTAALETLAENLSDGIIAPLLWYLALGLPGMLTYKMINTMDSMIAYRTDRFKNYGCWAAHIDDIANYIPARITALLIVICGYIYYKVNHLNTSYTLSQLAKFVCHYGNNHLSPNSGWPEAALAGILSCRFGGTHSYFGEDCYKPFIGNNPRVLTLKDMHTSIKVCFRVELITIISVFILTLFIYHF</sequence>
<protein>
    <recommendedName>
        <fullName evidence="9">Cobalamin biosynthesis protein CobD</fullName>
    </recommendedName>
</protein>
<comment type="subcellular location">
    <subcellularLocation>
        <location evidence="1 9">Cell membrane</location>
        <topology evidence="1 9">Multi-pass membrane protein</topology>
    </subcellularLocation>
</comment>
<dbReference type="STRING" id="77095.SAMN05216455_101110"/>
<dbReference type="GO" id="GO:0016874">
    <property type="term" value="F:ligase activity"/>
    <property type="evidence" value="ECO:0007669"/>
    <property type="project" value="UniProtKB-KW"/>
</dbReference>
<comment type="similarity">
    <text evidence="3 9">Belongs to the CobD/CbiB family.</text>
</comment>
<feature type="transmembrane region" description="Helical" evidence="9">
    <location>
        <begin position="59"/>
        <end position="80"/>
    </location>
</feature>
<keyword evidence="11" id="KW-1185">Reference proteome</keyword>
<comment type="function">
    <text evidence="9">Converts cobyric acid to cobinamide by the addition of aminopropanol on the F carboxylic group.</text>
</comment>
<feature type="transmembrane region" description="Helical" evidence="9">
    <location>
        <begin position="306"/>
        <end position="326"/>
    </location>
</feature>
<dbReference type="Pfam" id="PF03186">
    <property type="entry name" value="CobD_Cbib"/>
    <property type="match status" value="1"/>
</dbReference>
<keyword evidence="4 9" id="KW-1003">Cell membrane</keyword>
<evidence type="ECO:0000256" key="8">
    <source>
        <dbReference type="ARBA" id="ARBA00023136"/>
    </source>
</evidence>
<dbReference type="InterPro" id="IPR004485">
    <property type="entry name" value="Cobalamin_biosynth_CobD/CbiB"/>
</dbReference>
<dbReference type="EMBL" id="ADWO01000014">
    <property type="protein sequence ID" value="EFI73225.1"/>
    <property type="molecule type" value="Genomic_DNA"/>
</dbReference>
<keyword evidence="5 9" id="KW-0169">Cobalamin biosynthesis</keyword>
<gene>
    <name evidence="9 10" type="primary">cobD</name>
    <name evidence="10" type="ORF">PBR_1281</name>
</gene>
<evidence type="ECO:0000256" key="4">
    <source>
        <dbReference type="ARBA" id="ARBA00022475"/>
    </source>
</evidence>
<comment type="pathway">
    <text evidence="2 9">Cofactor biosynthesis; adenosylcobalamin biosynthesis.</text>
</comment>
<evidence type="ECO:0000256" key="6">
    <source>
        <dbReference type="ARBA" id="ARBA00022692"/>
    </source>
</evidence>
<keyword evidence="7 9" id="KW-1133">Transmembrane helix</keyword>
<dbReference type="PANTHER" id="PTHR34308:SF1">
    <property type="entry name" value="COBALAMIN BIOSYNTHESIS PROTEIN CBIB"/>
    <property type="match status" value="1"/>
</dbReference>
<evidence type="ECO:0000313" key="10">
    <source>
        <dbReference type="EMBL" id="EFI73225.1"/>
    </source>
</evidence>
<dbReference type="HAMAP" id="MF_00024">
    <property type="entry name" value="CobD_CbiB"/>
    <property type="match status" value="1"/>
</dbReference>
<evidence type="ECO:0000313" key="11">
    <source>
        <dbReference type="Proteomes" id="UP000004524"/>
    </source>
</evidence>
<evidence type="ECO:0000256" key="9">
    <source>
        <dbReference type="HAMAP-Rule" id="MF_00024"/>
    </source>
</evidence>
<name>D8DTN0_9BACT</name>
<dbReference type="GO" id="GO:0009236">
    <property type="term" value="P:cobalamin biosynthetic process"/>
    <property type="evidence" value="ECO:0007669"/>
    <property type="project" value="UniProtKB-UniRule"/>
</dbReference>
<keyword evidence="10" id="KW-0436">Ligase</keyword>
<dbReference type="GO" id="GO:0015420">
    <property type="term" value="F:ABC-type vitamin B12 transporter activity"/>
    <property type="evidence" value="ECO:0007669"/>
    <property type="project" value="UniProtKB-UniRule"/>
</dbReference>
<dbReference type="GO" id="GO:0005886">
    <property type="term" value="C:plasma membrane"/>
    <property type="evidence" value="ECO:0007669"/>
    <property type="project" value="UniProtKB-SubCell"/>
</dbReference>
<dbReference type="UniPathway" id="UPA00148"/>
<evidence type="ECO:0000256" key="1">
    <source>
        <dbReference type="ARBA" id="ARBA00004651"/>
    </source>
</evidence>
<dbReference type="Proteomes" id="UP000004524">
    <property type="component" value="Unassembled WGS sequence"/>
</dbReference>
<dbReference type="NCBIfam" id="TIGR00380">
    <property type="entry name" value="cobal_cbiB"/>
    <property type="match status" value="1"/>
</dbReference>
<dbReference type="GO" id="GO:0048472">
    <property type="term" value="F:threonine-phosphate decarboxylase activity"/>
    <property type="evidence" value="ECO:0007669"/>
    <property type="project" value="InterPro"/>
</dbReference>
<feature type="transmembrane region" description="Helical" evidence="9">
    <location>
        <begin position="6"/>
        <end position="24"/>
    </location>
</feature>
<keyword evidence="8 9" id="KW-0472">Membrane</keyword>
<dbReference type="PANTHER" id="PTHR34308">
    <property type="entry name" value="COBALAMIN BIOSYNTHESIS PROTEIN CBIB"/>
    <property type="match status" value="1"/>
</dbReference>
<reference evidence="10 11" key="1">
    <citation type="journal article" date="2010" name="Microb. Ecol.">
        <title>Comparative genome analysis of Prevotella ruminicola and Prevotella bryantii: insights into their environmental niche.</title>
        <authorList>
            <consortium name="North American Consortium for Rumen Bacteria"/>
            <person name="Purushe J."/>
            <person name="Fouts D.E."/>
            <person name="Morrison M."/>
            <person name="White B.A."/>
            <person name="Mackie R.I."/>
            <person name="Coutinho P.M."/>
            <person name="Henrissat B."/>
            <person name="Nelson K.E."/>
        </authorList>
    </citation>
    <scope>NUCLEOTIDE SEQUENCE [LARGE SCALE GENOMIC DNA]</scope>
    <source>
        <strain evidence="10 11">B14</strain>
    </source>
</reference>
<dbReference type="AlphaFoldDB" id="D8DTN0"/>
<evidence type="ECO:0000256" key="7">
    <source>
        <dbReference type="ARBA" id="ARBA00022989"/>
    </source>
</evidence>
<evidence type="ECO:0000256" key="5">
    <source>
        <dbReference type="ARBA" id="ARBA00022573"/>
    </source>
</evidence>
<evidence type="ECO:0000256" key="3">
    <source>
        <dbReference type="ARBA" id="ARBA00006263"/>
    </source>
</evidence>
<feature type="transmembrane region" description="Helical" evidence="9">
    <location>
        <begin position="86"/>
        <end position="104"/>
    </location>
</feature>
<feature type="transmembrane region" description="Helical" evidence="9">
    <location>
        <begin position="162"/>
        <end position="179"/>
    </location>
</feature>
<proteinExistence type="inferred from homology"/>
<evidence type="ECO:0000256" key="2">
    <source>
        <dbReference type="ARBA" id="ARBA00004953"/>
    </source>
</evidence>
<keyword evidence="6 9" id="KW-0812">Transmembrane</keyword>
<accession>D8DTN0</accession>
<organism evidence="10 11">
    <name type="scientific">Segatella baroniae B14</name>
    <dbReference type="NCBI Taxonomy" id="752555"/>
    <lineage>
        <taxon>Bacteria</taxon>
        <taxon>Pseudomonadati</taxon>
        <taxon>Bacteroidota</taxon>
        <taxon>Bacteroidia</taxon>
        <taxon>Bacteroidales</taxon>
        <taxon>Prevotellaceae</taxon>
        <taxon>Segatella</taxon>
    </lineage>
</organism>